<reference evidence="20" key="1">
    <citation type="journal article" date="2019" name="Int. J. Syst. Evol. Microbiol.">
        <title>The Global Catalogue of Microorganisms (GCM) 10K type strain sequencing project: providing services to taxonomists for standard genome sequencing and annotation.</title>
        <authorList>
            <consortium name="The Broad Institute Genomics Platform"/>
            <consortium name="The Broad Institute Genome Sequencing Center for Infectious Disease"/>
            <person name="Wu L."/>
            <person name="Ma J."/>
        </authorList>
    </citation>
    <scope>NUCLEOTIDE SEQUENCE [LARGE SCALE GENOMIC DNA]</scope>
    <source>
        <strain evidence="20">CGMCC 1.18578</strain>
    </source>
</reference>
<keyword evidence="7" id="KW-0732">Signal</keyword>
<dbReference type="InterPro" id="IPR010514">
    <property type="entry name" value="COX_ARM"/>
</dbReference>
<evidence type="ECO:0000259" key="18">
    <source>
        <dbReference type="PROSITE" id="PS50999"/>
    </source>
</evidence>
<dbReference type="CDD" id="cd04212">
    <property type="entry name" value="CuRO_UO_II"/>
    <property type="match status" value="1"/>
</dbReference>
<evidence type="ECO:0000259" key="17">
    <source>
        <dbReference type="PROSITE" id="PS50857"/>
    </source>
</evidence>
<dbReference type="PIRSF" id="PIRSF000292">
    <property type="entry name" value="Ubi_od_II"/>
    <property type="match status" value="1"/>
</dbReference>
<organism evidence="19 20">
    <name type="scientific">Cohnella yongneupensis</name>
    <dbReference type="NCBI Taxonomy" id="425006"/>
    <lineage>
        <taxon>Bacteria</taxon>
        <taxon>Bacillati</taxon>
        <taxon>Bacillota</taxon>
        <taxon>Bacilli</taxon>
        <taxon>Bacillales</taxon>
        <taxon>Paenibacillaceae</taxon>
        <taxon>Cohnella</taxon>
    </lineage>
</organism>
<dbReference type="InterPro" id="IPR045187">
    <property type="entry name" value="CcO_II"/>
</dbReference>
<dbReference type="PROSITE" id="PS50999">
    <property type="entry name" value="COX2_TM"/>
    <property type="match status" value="1"/>
</dbReference>
<proteinExistence type="inferred from homology"/>
<evidence type="ECO:0000256" key="4">
    <source>
        <dbReference type="ARBA" id="ARBA00022475"/>
    </source>
</evidence>
<feature type="domain" description="Cytochrome oxidase subunit II transmembrane region profile" evidence="18">
    <location>
        <begin position="22"/>
        <end position="120"/>
    </location>
</feature>
<dbReference type="RefSeq" id="WP_378113065.1">
    <property type="nucleotide sequence ID" value="NZ_JBHSNC010000051.1"/>
</dbReference>
<dbReference type="PROSITE" id="PS50857">
    <property type="entry name" value="COX2_CUA"/>
    <property type="match status" value="1"/>
</dbReference>
<evidence type="ECO:0000256" key="12">
    <source>
        <dbReference type="ARBA" id="ARBA00023139"/>
    </source>
</evidence>
<evidence type="ECO:0000256" key="8">
    <source>
        <dbReference type="ARBA" id="ARBA00022982"/>
    </source>
</evidence>
<dbReference type="EMBL" id="JBHSNC010000051">
    <property type="protein sequence ID" value="MFC5531124.1"/>
    <property type="molecule type" value="Genomic_DNA"/>
</dbReference>
<keyword evidence="20" id="KW-1185">Reference proteome</keyword>
<dbReference type="InterPro" id="IPR002429">
    <property type="entry name" value="CcO_II-like_C"/>
</dbReference>
<evidence type="ECO:0000256" key="7">
    <source>
        <dbReference type="ARBA" id="ARBA00022729"/>
    </source>
</evidence>
<evidence type="ECO:0000313" key="20">
    <source>
        <dbReference type="Proteomes" id="UP001596108"/>
    </source>
</evidence>
<dbReference type="Gene3D" id="2.60.40.420">
    <property type="entry name" value="Cupredoxins - blue copper proteins"/>
    <property type="match status" value="1"/>
</dbReference>
<keyword evidence="6 16" id="KW-0812">Transmembrane</keyword>
<protein>
    <recommendedName>
        <fullName evidence="14">Quinol oxidase subunit 2</fullName>
        <ecNumber evidence="14">1.10.3.-</ecNumber>
    </recommendedName>
</protein>
<evidence type="ECO:0000256" key="3">
    <source>
        <dbReference type="ARBA" id="ARBA00022448"/>
    </source>
</evidence>
<dbReference type="InterPro" id="IPR008972">
    <property type="entry name" value="Cupredoxin"/>
</dbReference>
<dbReference type="InterPro" id="IPR011759">
    <property type="entry name" value="Cyt_c_oxidase_su2_TM_dom"/>
</dbReference>
<comment type="subcellular location">
    <subcellularLocation>
        <location evidence="1">Cell membrane</location>
        <topology evidence="1">Multi-pass membrane protein</topology>
    </subcellularLocation>
</comment>
<accession>A0ABW0R3Q1</accession>
<evidence type="ECO:0000256" key="15">
    <source>
        <dbReference type="SAM" id="MobiDB-lite"/>
    </source>
</evidence>
<dbReference type="InterPro" id="IPR034227">
    <property type="entry name" value="CuRO_UO_II"/>
</dbReference>
<dbReference type="SUPFAM" id="SSF49503">
    <property type="entry name" value="Cupredoxins"/>
    <property type="match status" value="1"/>
</dbReference>
<feature type="transmembrane region" description="Helical" evidence="16">
    <location>
        <begin position="92"/>
        <end position="114"/>
    </location>
</feature>
<evidence type="ECO:0000256" key="16">
    <source>
        <dbReference type="SAM" id="Phobius"/>
    </source>
</evidence>
<evidence type="ECO:0000256" key="14">
    <source>
        <dbReference type="PIRNR" id="PIRNR000292"/>
    </source>
</evidence>
<evidence type="ECO:0000256" key="13">
    <source>
        <dbReference type="ARBA" id="ARBA00023288"/>
    </source>
</evidence>
<keyword evidence="12" id="KW-0564">Palmitate</keyword>
<dbReference type="PROSITE" id="PS51257">
    <property type="entry name" value="PROKAR_LIPOPROTEIN"/>
    <property type="match status" value="1"/>
</dbReference>
<comment type="function">
    <text evidence="14">Catalyzes quinol oxidation with the concomitant reduction of oxygen to water. Subunit II transfers the electrons from a quinol to the binuclear center of the catalytic subunit I.</text>
</comment>
<feature type="domain" description="Cytochrome oxidase subunit II copper A binding" evidence="17">
    <location>
        <begin position="126"/>
        <end position="238"/>
    </location>
</feature>
<dbReference type="Gene3D" id="1.10.287.90">
    <property type="match status" value="1"/>
</dbReference>
<keyword evidence="5 14" id="KW-0679">Respiratory chain</keyword>
<dbReference type="EC" id="1.10.3.-" evidence="14"/>
<dbReference type="InterPro" id="IPR006333">
    <property type="entry name" value="Cyt_o_ubiquinol_oxidase_su2"/>
</dbReference>
<dbReference type="PANTHER" id="PTHR22888:SF18">
    <property type="entry name" value="CYTOCHROME BO(3) UBIQUINOL OXIDASE SUBUNIT 2"/>
    <property type="match status" value="1"/>
</dbReference>
<keyword evidence="3 14" id="KW-0813">Transport</keyword>
<sequence length="320" mass="35895">MATKMRRWAAAVSLVAMTVLMAGCSDKFGVLNPKGAVGKQQLDLILISTALCLVVILPVLVITFVIIWRYRQRTNSKAMYAPEWEHNTKLEVTWWGIPILIIAILAVITINYTYKLEPSKALESAEKPLVIQVTSLDWKWLFQYPDQKIATVNYFEFPANVPVRFELTSDAPMNSFWIPQLGGQIYTMSGMKMTLNLIADEPGDYMGSGANFSGKDFAKMSFVAKATSKQDFDKWVADIKRSTPKLTDEGYAQLAKPSTTDTMEFSDIPDGLFDRIVNKYGAHEGHSSSSEHNEHEGMDMDADMDMSNMDMDATASEHHH</sequence>
<keyword evidence="10 14" id="KW-0560">Oxidoreductase</keyword>
<feature type="transmembrane region" description="Helical" evidence="16">
    <location>
        <begin position="45"/>
        <end position="71"/>
    </location>
</feature>
<evidence type="ECO:0000256" key="6">
    <source>
        <dbReference type="ARBA" id="ARBA00022692"/>
    </source>
</evidence>
<evidence type="ECO:0000256" key="11">
    <source>
        <dbReference type="ARBA" id="ARBA00023136"/>
    </source>
</evidence>
<dbReference type="InterPro" id="IPR036257">
    <property type="entry name" value="Cyt_c_oxidase_su2_TM_sf"/>
</dbReference>
<dbReference type="Pfam" id="PF06481">
    <property type="entry name" value="COX_ARM"/>
    <property type="match status" value="1"/>
</dbReference>
<keyword evidence="4 14" id="KW-1003">Cell membrane</keyword>
<comment type="catalytic activity">
    <reaction evidence="14">
        <text>2 a quinol + O2 = 2 a quinone + 2 H2O</text>
        <dbReference type="Rhea" id="RHEA:55376"/>
        <dbReference type="ChEBI" id="CHEBI:15377"/>
        <dbReference type="ChEBI" id="CHEBI:15379"/>
        <dbReference type="ChEBI" id="CHEBI:24646"/>
        <dbReference type="ChEBI" id="CHEBI:132124"/>
    </reaction>
</comment>
<keyword evidence="13" id="KW-0449">Lipoprotein</keyword>
<dbReference type="Proteomes" id="UP001596108">
    <property type="component" value="Unassembled WGS sequence"/>
</dbReference>
<comment type="caution">
    <text evidence="19">The sequence shown here is derived from an EMBL/GenBank/DDBJ whole genome shotgun (WGS) entry which is preliminary data.</text>
</comment>
<feature type="region of interest" description="Disordered" evidence="15">
    <location>
        <begin position="283"/>
        <end position="306"/>
    </location>
</feature>
<evidence type="ECO:0000256" key="9">
    <source>
        <dbReference type="ARBA" id="ARBA00022989"/>
    </source>
</evidence>
<dbReference type="PANTHER" id="PTHR22888">
    <property type="entry name" value="CYTOCHROME C OXIDASE, SUBUNIT II"/>
    <property type="match status" value="1"/>
</dbReference>
<keyword evidence="11 14" id="KW-0472">Membrane</keyword>
<evidence type="ECO:0000313" key="19">
    <source>
        <dbReference type="EMBL" id="MFC5531124.1"/>
    </source>
</evidence>
<evidence type="ECO:0000256" key="1">
    <source>
        <dbReference type="ARBA" id="ARBA00004651"/>
    </source>
</evidence>
<gene>
    <name evidence="19" type="primary">cyoA</name>
    <name evidence="19" type="ORF">ACFPQ4_17025</name>
</gene>
<keyword evidence="8 14" id="KW-0249">Electron transport</keyword>
<evidence type="ECO:0000256" key="5">
    <source>
        <dbReference type="ARBA" id="ARBA00022660"/>
    </source>
</evidence>
<comment type="similarity">
    <text evidence="2 14">Belongs to the cytochrome c oxidase subunit 2 family.</text>
</comment>
<feature type="compositionally biased region" description="Basic and acidic residues" evidence="15">
    <location>
        <begin position="283"/>
        <end position="298"/>
    </location>
</feature>
<dbReference type="NCBIfam" id="TIGR01433">
    <property type="entry name" value="CyoA"/>
    <property type="match status" value="1"/>
</dbReference>
<keyword evidence="9 16" id="KW-1133">Transmembrane helix</keyword>
<evidence type="ECO:0000256" key="10">
    <source>
        <dbReference type="ARBA" id="ARBA00023002"/>
    </source>
</evidence>
<evidence type="ECO:0000256" key="2">
    <source>
        <dbReference type="ARBA" id="ARBA00007866"/>
    </source>
</evidence>
<name>A0ABW0R3Q1_9BACL</name>
<dbReference type="SUPFAM" id="SSF81464">
    <property type="entry name" value="Cytochrome c oxidase subunit II-like, transmembrane region"/>
    <property type="match status" value="1"/>
</dbReference>